<dbReference type="OrthoDB" id="1898560at2759"/>
<keyword evidence="8" id="KW-1185">Reference proteome</keyword>
<feature type="compositionally biased region" description="Basic and acidic residues" evidence="4">
    <location>
        <begin position="62"/>
        <end position="74"/>
    </location>
</feature>
<dbReference type="GO" id="GO:0046872">
    <property type="term" value="F:metal ion binding"/>
    <property type="evidence" value="ECO:0007669"/>
    <property type="project" value="UniProtKB-KW"/>
</dbReference>
<evidence type="ECO:0000259" key="5">
    <source>
        <dbReference type="PROSITE" id="PS51203"/>
    </source>
</evidence>
<dbReference type="Gene3D" id="2.60.40.790">
    <property type="match status" value="1"/>
</dbReference>
<keyword evidence="3" id="KW-0862">Zinc</keyword>
<dbReference type="InterPro" id="IPR008978">
    <property type="entry name" value="HSP20-like_chaperone"/>
</dbReference>
<dbReference type="InterPro" id="IPR039790">
    <property type="entry name" value="CHRD1"/>
</dbReference>
<keyword evidence="1" id="KW-0479">Metal-binding</keyword>
<evidence type="ECO:0000259" key="6">
    <source>
        <dbReference type="PROSITE" id="PS51401"/>
    </source>
</evidence>
<feature type="domain" description="CS" evidence="5">
    <location>
        <begin position="197"/>
        <end position="286"/>
    </location>
</feature>
<dbReference type="EMBL" id="KZ678129">
    <property type="protein sequence ID" value="PSN73104.1"/>
    <property type="molecule type" value="Genomic_DNA"/>
</dbReference>
<organism evidence="7 8">
    <name type="scientific">Corynespora cassiicola Philippines</name>
    <dbReference type="NCBI Taxonomy" id="1448308"/>
    <lineage>
        <taxon>Eukaryota</taxon>
        <taxon>Fungi</taxon>
        <taxon>Dikarya</taxon>
        <taxon>Ascomycota</taxon>
        <taxon>Pezizomycotina</taxon>
        <taxon>Dothideomycetes</taxon>
        <taxon>Pleosporomycetidae</taxon>
        <taxon>Pleosporales</taxon>
        <taxon>Corynesporascaceae</taxon>
        <taxon>Corynespora</taxon>
    </lineage>
</organism>
<feature type="compositionally biased region" description="Polar residues" evidence="4">
    <location>
        <begin position="80"/>
        <end position="93"/>
    </location>
</feature>
<dbReference type="SUPFAM" id="SSF49764">
    <property type="entry name" value="HSP20-like chaperones"/>
    <property type="match status" value="1"/>
</dbReference>
<protein>
    <submittedName>
        <fullName evidence="7">CORD and CS domain protein</fullName>
    </submittedName>
</protein>
<dbReference type="Proteomes" id="UP000240883">
    <property type="component" value="Unassembled WGS sequence"/>
</dbReference>
<name>A0A2T2P5Y9_CORCC</name>
<dbReference type="STRING" id="1448308.A0A2T2P5Y9"/>
<dbReference type="InterPro" id="IPR007051">
    <property type="entry name" value="CHORD_dom"/>
</dbReference>
<sequence length="304" mass="33904">MAKKCVHKGCGKEYEDENEPCVYHPGPPVFHEGQKVMCWKCCKPRVLTFDEFLNIEPCTTGKHSEVDDTPKPEPVETPDVPTNTTVSMDSLNETLPAPVPRLPTAEAPSGRPSPSPAPPESEDDDPSLEIKEGQACRRRGCKETYNGGSREGEKCKGWSCCKRRVLEFDQFMNIEGCKTKDRHLFVGSGKKAGEEKLDTVRHDFYQTATSVIASIFLKKIDKNAATIDFKPNSVDLDLRTSDSKRYQTEVPLFGSIDPEQSKFRILGTKLELTLVKTDGASWPVLRSDERLTGERIQVGRAGRV</sequence>
<evidence type="ECO:0000313" key="7">
    <source>
        <dbReference type="EMBL" id="PSN73104.1"/>
    </source>
</evidence>
<evidence type="ECO:0000313" key="8">
    <source>
        <dbReference type="Proteomes" id="UP000240883"/>
    </source>
</evidence>
<dbReference type="PROSITE" id="PS51203">
    <property type="entry name" value="CS"/>
    <property type="match status" value="1"/>
</dbReference>
<evidence type="ECO:0000256" key="2">
    <source>
        <dbReference type="ARBA" id="ARBA00022737"/>
    </source>
</evidence>
<dbReference type="AlphaFoldDB" id="A0A2T2P5Y9"/>
<gene>
    <name evidence="7" type="ORF">BS50DRAFT_568681</name>
</gene>
<dbReference type="CDD" id="cd06466">
    <property type="entry name" value="p23_CS_SGT1_like"/>
    <property type="match status" value="1"/>
</dbReference>
<feature type="domain" description="CHORD" evidence="6">
    <location>
        <begin position="136"/>
        <end position="183"/>
    </location>
</feature>
<reference evidence="7 8" key="1">
    <citation type="journal article" date="2018" name="Front. Microbiol.">
        <title>Genome-Wide Analysis of Corynespora cassiicola Leaf Fall Disease Putative Effectors.</title>
        <authorList>
            <person name="Lopez D."/>
            <person name="Ribeiro S."/>
            <person name="Label P."/>
            <person name="Fumanal B."/>
            <person name="Venisse J.S."/>
            <person name="Kohler A."/>
            <person name="de Oliveira R.R."/>
            <person name="Labutti K."/>
            <person name="Lipzen A."/>
            <person name="Lail K."/>
            <person name="Bauer D."/>
            <person name="Ohm R.A."/>
            <person name="Barry K.W."/>
            <person name="Spatafora J."/>
            <person name="Grigoriev I.V."/>
            <person name="Martin F.M."/>
            <person name="Pujade-Renaud V."/>
        </authorList>
    </citation>
    <scope>NUCLEOTIDE SEQUENCE [LARGE SCALE GENOMIC DNA]</scope>
    <source>
        <strain evidence="7 8">Philippines</strain>
    </source>
</reference>
<dbReference type="PANTHER" id="PTHR46983">
    <property type="entry name" value="CYSTEINE AND HISTIDINE-RICH DOMAIN-CONTAINING PROTEIN 1"/>
    <property type="match status" value="1"/>
</dbReference>
<evidence type="ECO:0000256" key="4">
    <source>
        <dbReference type="SAM" id="MobiDB-lite"/>
    </source>
</evidence>
<evidence type="ECO:0000256" key="3">
    <source>
        <dbReference type="ARBA" id="ARBA00022833"/>
    </source>
</evidence>
<evidence type="ECO:0000256" key="1">
    <source>
        <dbReference type="ARBA" id="ARBA00022723"/>
    </source>
</evidence>
<dbReference type="Gene3D" id="4.10.1130.20">
    <property type="match status" value="2"/>
</dbReference>
<feature type="domain" description="CHORD" evidence="6">
    <location>
        <begin position="5"/>
        <end position="63"/>
    </location>
</feature>
<dbReference type="Pfam" id="PF04968">
    <property type="entry name" value="CHORD"/>
    <property type="match status" value="2"/>
</dbReference>
<proteinExistence type="predicted"/>
<feature type="region of interest" description="Disordered" evidence="4">
    <location>
        <begin position="59"/>
        <end position="132"/>
    </location>
</feature>
<keyword evidence="2" id="KW-0677">Repeat</keyword>
<dbReference type="PROSITE" id="PS51401">
    <property type="entry name" value="CHORD"/>
    <property type="match status" value="2"/>
</dbReference>
<dbReference type="InterPro" id="IPR007052">
    <property type="entry name" value="CS_dom"/>
</dbReference>
<accession>A0A2T2P5Y9</accession>
<dbReference type="PANTHER" id="PTHR46983:SF3">
    <property type="entry name" value="CHPADIPLOID STATE MAINTENANCE PROTEIN CHPA"/>
    <property type="match status" value="1"/>
</dbReference>
<dbReference type="Pfam" id="PF04969">
    <property type="entry name" value="CS"/>
    <property type="match status" value="1"/>
</dbReference>